<proteinExistence type="predicted"/>
<organism evidence="1 2">
    <name type="scientific">Lolium multiflorum</name>
    <name type="common">Italian ryegrass</name>
    <name type="synonym">Lolium perenne subsp. multiflorum</name>
    <dbReference type="NCBI Taxonomy" id="4521"/>
    <lineage>
        <taxon>Eukaryota</taxon>
        <taxon>Viridiplantae</taxon>
        <taxon>Streptophyta</taxon>
        <taxon>Embryophyta</taxon>
        <taxon>Tracheophyta</taxon>
        <taxon>Spermatophyta</taxon>
        <taxon>Magnoliopsida</taxon>
        <taxon>Liliopsida</taxon>
        <taxon>Poales</taxon>
        <taxon>Poaceae</taxon>
        <taxon>BOP clade</taxon>
        <taxon>Pooideae</taxon>
        <taxon>Poodae</taxon>
        <taxon>Poeae</taxon>
        <taxon>Poeae Chloroplast Group 2 (Poeae type)</taxon>
        <taxon>Loliodinae</taxon>
        <taxon>Loliinae</taxon>
        <taxon>Lolium</taxon>
    </lineage>
</organism>
<protein>
    <recommendedName>
        <fullName evidence="3">GDSL esterase/lipase</fullName>
    </recommendedName>
</protein>
<evidence type="ECO:0000313" key="1">
    <source>
        <dbReference type="EMBL" id="KAK1604182.1"/>
    </source>
</evidence>
<sequence>MGPGGLLLSFGGYSVVGGSLGFSRVMRIPRAAALGAMRDISSMVASSSGQPRLMRISSVEMDQRYPLSDVLGHPALYGLEIVKAECCGTTGLFEIKYMCNCRSPLMCPDAGNFLLWDAIHPTKLLHRALADTEMNTMLHVFL</sequence>
<evidence type="ECO:0000313" key="2">
    <source>
        <dbReference type="Proteomes" id="UP001231189"/>
    </source>
</evidence>
<dbReference type="PANTHER" id="PTHR45642:SF151">
    <property type="entry name" value="OS04G0547800 PROTEIN"/>
    <property type="match status" value="1"/>
</dbReference>
<gene>
    <name evidence="1" type="ORF">QYE76_027855</name>
</gene>
<dbReference type="Gene3D" id="3.40.50.1110">
    <property type="entry name" value="SGNH hydrolase"/>
    <property type="match status" value="1"/>
</dbReference>
<dbReference type="PANTHER" id="PTHR45642">
    <property type="entry name" value="GDSL ESTERASE/LIPASE EXL3"/>
    <property type="match status" value="1"/>
</dbReference>
<dbReference type="AlphaFoldDB" id="A0AAD8QMK5"/>
<keyword evidence="2" id="KW-1185">Reference proteome</keyword>
<reference evidence="1" key="1">
    <citation type="submission" date="2023-07" db="EMBL/GenBank/DDBJ databases">
        <title>A chromosome-level genome assembly of Lolium multiflorum.</title>
        <authorList>
            <person name="Chen Y."/>
            <person name="Copetti D."/>
            <person name="Kolliker R."/>
            <person name="Studer B."/>
        </authorList>
    </citation>
    <scope>NUCLEOTIDE SEQUENCE</scope>
    <source>
        <strain evidence="1">02402/16</strain>
        <tissue evidence="1">Leaf</tissue>
    </source>
</reference>
<dbReference type="InterPro" id="IPR036514">
    <property type="entry name" value="SGNH_hydro_sf"/>
</dbReference>
<name>A0AAD8QMK5_LOLMU</name>
<evidence type="ECO:0008006" key="3">
    <source>
        <dbReference type="Google" id="ProtNLM"/>
    </source>
</evidence>
<dbReference type="Proteomes" id="UP001231189">
    <property type="component" value="Unassembled WGS sequence"/>
</dbReference>
<comment type="caution">
    <text evidence="1">The sequence shown here is derived from an EMBL/GenBank/DDBJ whole genome shotgun (WGS) entry which is preliminary data.</text>
</comment>
<accession>A0AAD8QMK5</accession>
<dbReference type="InterPro" id="IPR050592">
    <property type="entry name" value="GDSL_lipolytic_enzyme"/>
</dbReference>
<dbReference type="EMBL" id="JAUUTY010000007">
    <property type="protein sequence ID" value="KAK1604182.1"/>
    <property type="molecule type" value="Genomic_DNA"/>
</dbReference>